<dbReference type="InterPro" id="IPR031893">
    <property type="entry name" value="Phage_tail_APC"/>
</dbReference>
<dbReference type="Proteomes" id="UP000675121">
    <property type="component" value="Unassembled WGS sequence"/>
</dbReference>
<sequence>MLDFKNYNHDLMVTALQGMLGDHLVHGKDFWIGHPITDGEQSGDPFILAWACKTVPQPSDEAVHAYFKANENTLRALRVRSFRDEALSNSDGRADTPSDAPASFKAKAAEWAEYRAALRDIPDQPGFPSSIEWPELPV</sequence>
<evidence type="ECO:0008006" key="5">
    <source>
        <dbReference type="Google" id="ProtNLM"/>
    </source>
</evidence>
<protein>
    <recommendedName>
        <fullName evidence="5">Phage tail protein</fullName>
    </recommendedName>
</protein>
<dbReference type="RefSeq" id="WP_201138692.1">
    <property type="nucleotide sequence ID" value="NZ_CAJNAS010000001.1"/>
</dbReference>
<dbReference type="Pfam" id="PF09636">
    <property type="entry name" value="XkdW"/>
    <property type="match status" value="1"/>
</dbReference>
<organism evidence="3 4">
    <name type="scientific">Paraburkholderia domus</name>
    <dbReference type="NCBI Taxonomy" id="2793075"/>
    <lineage>
        <taxon>Bacteria</taxon>
        <taxon>Pseudomonadati</taxon>
        <taxon>Pseudomonadota</taxon>
        <taxon>Betaproteobacteria</taxon>
        <taxon>Burkholderiales</taxon>
        <taxon>Burkholderiaceae</taxon>
        <taxon>Paraburkholderia</taxon>
    </lineage>
</organism>
<gene>
    <name evidence="3" type="ORF">R70211_00174</name>
</gene>
<evidence type="ECO:0000259" key="2">
    <source>
        <dbReference type="Pfam" id="PF16778"/>
    </source>
</evidence>
<dbReference type="InterPro" id="IPR019094">
    <property type="entry name" value="Phage_SP-beta_YorD"/>
</dbReference>
<proteinExistence type="predicted"/>
<dbReference type="Gene3D" id="6.10.140.1310">
    <property type="match status" value="1"/>
</dbReference>
<comment type="caution">
    <text evidence="3">The sequence shown here is derived from an EMBL/GenBank/DDBJ whole genome shotgun (WGS) entry which is preliminary data.</text>
</comment>
<feature type="domain" description="Phage tail assembly chaperone-like" evidence="2">
    <location>
        <begin position="78"/>
        <end position="137"/>
    </location>
</feature>
<evidence type="ECO:0000313" key="3">
    <source>
        <dbReference type="EMBL" id="CAE6856149.1"/>
    </source>
</evidence>
<dbReference type="AlphaFoldDB" id="A0A9N8QS30"/>
<keyword evidence="4" id="KW-1185">Reference proteome</keyword>
<dbReference type="EMBL" id="CAJNAS010000001">
    <property type="protein sequence ID" value="CAE6856149.1"/>
    <property type="molecule type" value="Genomic_DNA"/>
</dbReference>
<accession>A0A9N8QS30</accession>
<dbReference type="Pfam" id="PF16778">
    <property type="entry name" value="Phage_tail_APC"/>
    <property type="match status" value="1"/>
</dbReference>
<reference evidence="3" key="1">
    <citation type="submission" date="2021-02" db="EMBL/GenBank/DDBJ databases">
        <authorList>
            <person name="Vanwijnsberghe S."/>
        </authorList>
    </citation>
    <scope>NUCLEOTIDE SEQUENCE</scope>
    <source>
        <strain evidence="3">R-70211</strain>
    </source>
</reference>
<feature type="domain" description="Bacteriophage SP-beta YorD" evidence="1">
    <location>
        <begin position="24"/>
        <end position="70"/>
    </location>
</feature>
<name>A0A9N8QS30_9BURK</name>
<evidence type="ECO:0000259" key="1">
    <source>
        <dbReference type="Pfam" id="PF09636"/>
    </source>
</evidence>
<evidence type="ECO:0000313" key="4">
    <source>
        <dbReference type="Proteomes" id="UP000675121"/>
    </source>
</evidence>